<keyword evidence="3" id="KW-0472">Membrane</keyword>
<comment type="catalytic activity">
    <reaction evidence="2">
        <text>2 GTP = 3',3'-c-di-GMP + 2 diphosphate</text>
        <dbReference type="Rhea" id="RHEA:24898"/>
        <dbReference type="ChEBI" id="CHEBI:33019"/>
        <dbReference type="ChEBI" id="CHEBI:37565"/>
        <dbReference type="ChEBI" id="CHEBI:58805"/>
        <dbReference type="EC" id="2.7.7.65"/>
    </reaction>
</comment>
<sequence length="449" mass="51840">MNEVTVGARRKVQINKNRIRAYFYIGTVVPVFLFMLVFTLTISGRIKKDHNAYIEQLSNRILAEKKQFIKSTIDHTLYIIDSLQHDISHSQDSKTLTEIEKQTLLESNFRNYLHGLTLPDDEQYVWVNKIINEQGGDDFAIRLIHPGMPETEGALLSTNAEDIKGGKPYQVELDGVLANGEIFYSYYFKKKTSGKVERKLSYAKLIKPFNWVIATGIYLDDFEQYVDQERANLNESFDAQRFYSILLITFTMLCTAILIYLFERNINRLIFSYESEIKGYTEELEKLSTTDRLTNLHNRLFLDEAIEKELARFQRYGNLFSVVMTDIDHFKRVNDNFGHQQGDNVLQEFAQVLLNNTRESDVVGRWGGEEFIIICKECDINKALILANGIKEKVSGFKFTAVEQLEASFGVSSVREQDSLEQLIERADRALYKAKEEGRNKVVVEQSAD</sequence>
<dbReference type="InterPro" id="IPR000160">
    <property type="entry name" value="GGDEF_dom"/>
</dbReference>
<dbReference type="SUPFAM" id="SSF55073">
    <property type="entry name" value="Nucleotide cyclase"/>
    <property type="match status" value="1"/>
</dbReference>
<dbReference type="PANTHER" id="PTHR45138:SF9">
    <property type="entry name" value="DIGUANYLATE CYCLASE DGCM-RELATED"/>
    <property type="match status" value="1"/>
</dbReference>
<accession>A0ABV7WRB9</accession>
<keyword evidence="6" id="KW-1185">Reference proteome</keyword>
<proteinExistence type="predicted"/>
<keyword evidence="5" id="KW-0808">Transferase</keyword>
<keyword evidence="3" id="KW-1133">Transmembrane helix</keyword>
<reference evidence="6" key="1">
    <citation type="journal article" date="2019" name="Int. J. Syst. Evol. Microbiol.">
        <title>The Global Catalogue of Microorganisms (GCM) 10K type strain sequencing project: providing services to taxonomists for standard genome sequencing and annotation.</title>
        <authorList>
            <consortium name="The Broad Institute Genomics Platform"/>
            <consortium name="The Broad Institute Genome Sequencing Center for Infectious Disease"/>
            <person name="Wu L."/>
            <person name="Ma J."/>
        </authorList>
    </citation>
    <scope>NUCLEOTIDE SEQUENCE [LARGE SCALE GENOMIC DNA]</scope>
    <source>
        <strain evidence="6">CECT 8288</strain>
    </source>
</reference>
<evidence type="ECO:0000256" key="2">
    <source>
        <dbReference type="ARBA" id="ARBA00034247"/>
    </source>
</evidence>
<protein>
    <recommendedName>
        <fullName evidence="1">diguanylate cyclase</fullName>
        <ecNumber evidence="1">2.7.7.65</ecNumber>
    </recommendedName>
</protein>
<dbReference type="InterPro" id="IPR029787">
    <property type="entry name" value="Nucleotide_cyclase"/>
</dbReference>
<organism evidence="5 6">
    <name type="scientific">Reinekea marina</name>
    <dbReference type="NCBI Taxonomy" id="1310421"/>
    <lineage>
        <taxon>Bacteria</taxon>
        <taxon>Pseudomonadati</taxon>
        <taxon>Pseudomonadota</taxon>
        <taxon>Gammaproteobacteria</taxon>
        <taxon>Oceanospirillales</taxon>
        <taxon>Saccharospirillaceae</taxon>
        <taxon>Reinekea</taxon>
    </lineage>
</organism>
<dbReference type="InterPro" id="IPR004010">
    <property type="entry name" value="Double_Cache_2"/>
</dbReference>
<dbReference type="InterPro" id="IPR050469">
    <property type="entry name" value="Diguanylate_Cyclase"/>
</dbReference>
<comment type="caution">
    <text evidence="5">The sequence shown here is derived from an EMBL/GenBank/DDBJ whole genome shotgun (WGS) entry which is preliminary data.</text>
</comment>
<evidence type="ECO:0000259" key="4">
    <source>
        <dbReference type="PROSITE" id="PS50887"/>
    </source>
</evidence>
<dbReference type="CDD" id="cd01949">
    <property type="entry name" value="GGDEF"/>
    <property type="match status" value="1"/>
</dbReference>
<evidence type="ECO:0000313" key="5">
    <source>
        <dbReference type="EMBL" id="MFC3701399.1"/>
    </source>
</evidence>
<dbReference type="SMART" id="SM00267">
    <property type="entry name" value="GGDEF"/>
    <property type="match status" value="1"/>
</dbReference>
<dbReference type="PROSITE" id="PS50887">
    <property type="entry name" value="GGDEF"/>
    <property type="match status" value="1"/>
</dbReference>
<dbReference type="Pfam" id="PF08269">
    <property type="entry name" value="dCache_2"/>
    <property type="match status" value="1"/>
</dbReference>
<dbReference type="Proteomes" id="UP001595710">
    <property type="component" value="Unassembled WGS sequence"/>
</dbReference>
<dbReference type="NCBIfam" id="TIGR00254">
    <property type="entry name" value="GGDEF"/>
    <property type="match status" value="1"/>
</dbReference>
<dbReference type="Gene3D" id="3.30.450.20">
    <property type="entry name" value="PAS domain"/>
    <property type="match status" value="1"/>
</dbReference>
<keyword evidence="5" id="KW-0548">Nucleotidyltransferase</keyword>
<feature type="transmembrane region" description="Helical" evidence="3">
    <location>
        <begin position="242"/>
        <end position="262"/>
    </location>
</feature>
<dbReference type="PANTHER" id="PTHR45138">
    <property type="entry name" value="REGULATORY COMPONENTS OF SENSORY TRANSDUCTION SYSTEM"/>
    <property type="match status" value="1"/>
</dbReference>
<dbReference type="RefSeq" id="WP_377362614.1">
    <property type="nucleotide sequence ID" value="NZ_JBHRYN010000008.1"/>
</dbReference>
<evidence type="ECO:0000256" key="3">
    <source>
        <dbReference type="SAM" id="Phobius"/>
    </source>
</evidence>
<dbReference type="GO" id="GO:0052621">
    <property type="term" value="F:diguanylate cyclase activity"/>
    <property type="evidence" value="ECO:0007669"/>
    <property type="project" value="UniProtKB-EC"/>
</dbReference>
<keyword evidence="3" id="KW-0812">Transmembrane</keyword>
<gene>
    <name evidence="5" type="ORF">ACFOND_07060</name>
</gene>
<dbReference type="Pfam" id="PF00990">
    <property type="entry name" value="GGDEF"/>
    <property type="match status" value="1"/>
</dbReference>
<dbReference type="EC" id="2.7.7.65" evidence="1"/>
<dbReference type="EMBL" id="JBHRYN010000008">
    <property type="protein sequence ID" value="MFC3701399.1"/>
    <property type="molecule type" value="Genomic_DNA"/>
</dbReference>
<feature type="transmembrane region" description="Helical" evidence="3">
    <location>
        <begin position="21"/>
        <end position="42"/>
    </location>
</feature>
<evidence type="ECO:0000256" key="1">
    <source>
        <dbReference type="ARBA" id="ARBA00012528"/>
    </source>
</evidence>
<name>A0ABV7WRB9_9GAMM</name>
<feature type="domain" description="GGDEF" evidence="4">
    <location>
        <begin position="318"/>
        <end position="447"/>
    </location>
</feature>
<dbReference type="InterPro" id="IPR043128">
    <property type="entry name" value="Rev_trsase/Diguanyl_cyclase"/>
</dbReference>
<evidence type="ECO:0000313" key="6">
    <source>
        <dbReference type="Proteomes" id="UP001595710"/>
    </source>
</evidence>
<dbReference type="Gene3D" id="3.30.70.270">
    <property type="match status" value="1"/>
</dbReference>